<dbReference type="CDD" id="cd22907">
    <property type="entry name" value="HFD_NFYB"/>
    <property type="match status" value="1"/>
</dbReference>
<comment type="similarity">
    <text evidence="2">Belongs to the NFYB/HAP3 subunit family.</text>
</comment>
<dbReference type="KEGG" id="pda:120105174"/>
<dbReference type="PANTHER" id="PTHR11064:SF196">
    <property type="entry name" value="NUCLEAR TRANSCRIPTION FACTOR Y SUBUNIT B-6"/>
    <property type="match status" value="1"/>
</dbReference>
<evidence type="ECO:0000256" key="2">
    <source>
        <dbReference type="ARBA" id="ARBA00009053"/>
    </source>
</evidence>
<proteinExistence type="inferred from homology"/>
<evidence type="ECO:0000256" key="7">
    <source>
        <dbReference type="ARBA" id="ARBA00023163"/>
    </source>
</evidence>
<dbReference type="SUPFAM" id="SSF47113">
    <property type="entry name" value="Histone-fold"/>
    <property type="match status" value="1"/>
</dbReference>
<dbReference type="GeneID" id="120105174"/>
<feature type="domain" description="Transcription factor CBF/NF-Y/archaeal histone" evidence="10">
    <location>
        <begin position="126"/>
        <end position="189"/>
    </location>
</feature>
<dbReference type="InterPro" id="IPR003958">
    <property type="entry name" value="CBFA_NFYB_domain"/>
</dbReference>
<evidence type="ECO:0000256" key="4">
    <source>
        <dbReference type="ARBA" id="ARBA00023015"/>
    </source>
</evidence>
<evidence type="ECO:0000259" key="10">
    <source>
        <dbReference type="Pfam" id="PF00808"/>
    </source>
</evidence>
<keyword evidence="5" id="KW-0238">DNA-binding</keyword>
<dbReference type="Proteomes" id="UP000228380">
    <property type="component" value="Unplaced"/>
</dbReference>
<evidence type="ECO:0000313" key="12">
    <source>
        <dbReference type="RefSeq" id="XP_038973340.1"/>
    </source>
</evidence>
<keyword evidence="3" id="KW-0938">Abscisic acid signaling pathway</keyword>
<keyword evidence="4" id="KW-0805">Transcription regulation</keyword>
<dbReference type="RefSeq" id="XP_038973340.1">
    <property type="nucleotide sequence ID" value="XM_039117412.1"/>
</dbReference>
<dbReference type="GO" id="GO:0016602">
    <property type="term" value="C:CCAAT-binding factor complex"/>
    <property type="evidence" value="ECO:0007669"/>
    <property type="project" value="InterPro"/>
</dbReference>
<evidence type="ECO:0000256" key="3">
    <source>
        <dbReference type="ARBA" id="ARBA00022682"/>
    </source>
</evidence>
<keyword evidence="6" id="KW-0010">Activator</keyword>
<reference evidence="12" key="1">
    <citation type="submission" date="2025-08" db="UniProtKB">
        <authorList>
            <consortium name="RefSeq"/>
        </authorList>
    </citation>
    <scope>IDENTIFICATION</scope>
    <source>
        <tissue evidence="12">Young leaves</tissue>
    </source>
</reference>
<evidence type="ECO:0000256" key="8">
    <source>
        <dbReference type="ARBA" id="ARBA00023242"/>
    </source>
</evidence>
<dbReference type="GO" id="GO:0000978">
    <property type="term" value="F:RNA polymerase II cis-regulatory region sequence-specific DNA binding"/>
    <property type="evidence" value="ECO:0007669"/>
    <property type="project" value="TreeGrafter"/>
</dbReference>
<dbReference type="PANTHER" id="PTHR11064">
    <property type="entry name" value="CCAAT-BINDING TRANSCRIPTION FACTOR-RELATED"/>
    <property type="match status" value="1"/>
</dbReference>
<comment type="subcellular location">
    <subcellularLocation>
        <location evidence="1">Nucleus</location>
    </subcellularLocation>
</comment>
<feature type="region of interest" description="Disordered" evidence="9">
    <location>
        <begin position="233"/>
        <end position="265"/>
    </location>
</feature>
<dbReference type="PROSITE" id="PS00685">
    <property type="entry name" value="NFYB_HAP3"/>
    <property type="match status" value="1"/>
</dbReference>
<keyword evidence="11" id="KW-1185">Reference proteome</keyword>
<accession>A0A8B8ZGR6</accession>
<evidence type="ECO:0000256" key="1">
    <source>
        <dbReference type="ARBA" id="ARBA00004123"/>
    </source>
</evidence>
<dbReference type="InterPro" id="IPR027113">
    <property type="entry name" value="Transc_fact_NFYB/HAP3"/>
</dbReference>
<sequence>MAGGGDGKWLPRMSSELATCPHENKPGISQRLFRLGTHAALLTALFSSFSQVYSFALTELYLWLAGAARPFDDGINASQAGPAGVNTNLQAGSAAGTPVPPGGAASTATAPAAQPQVKLREQEHYMPTTNVIRIMRRVLPMHAKISDDAKMTILECVSEYISFITGEANERCQREQRKTITAEDVIWAMGKLGFEDYVGPLRRYLQRYRESEGDQRTGLRGEHFPIFKQRRHPPIAASPSVGSQPPLMCSSMLPPPPSSSLIMPPTAPPPFINHLSGEGSASVDYFLGMYGGGDGAGTSNSEAPPIPDFYP</sequence>
<evidence type="ECO:0000256" key="6">
    <source>
        <dbReference type="ARBA" id="ARBA00023159"/>
    </source>
</evidence>
<name>A0A8B8ZGR6_PHODC</name>
<dbReference type="PRINTS" id="PR00615">
    <property type="entry name" value="CCAATSUBUNTA"/>
</dbReference>
<dbReference type="InterPro" id="IPR009072">
    <property type="entry name" value="Histone-fold"/>
</dbReference>
<dbReference type="GO" id="GO:0009738">
    <property type="term" value="P:abscisic acid-activated signaling pathway"/>
    <property type="evidence" value="ECO:0007669"/>
    <property type="project" value="UniProtKB-KW"/>
</dbReference>
<feature type="compositionally biased region" description="Low complexity" evidence="9">
    <location>
        <begin position="243"/>
        <end position="252"/>
    </location>
</feature>
<dbReference type="GO" id="GO:0046982">
    <property type="term" value="F:protein heterodimerization activity"/>
    <property type="evidence" value="ECO:0007669"/>
    <property type="project" value="InterPro"/>
</dbReference>
<evidence type="ECO:0000256" key="9">
    <source>
        <dbReference type="SAM" id="MobiDB-lite"/>
    </source>
</evidence>
<keyword evidence="7" id="KW-0804">Transcription</keyword>
<protein>
    <submittedName>
        <fullName evidence="12">Nuclear transcription factor Y subunit B-10-like</fullName>
    </submittedName>
</protein>
<dbReference type="InterPro" id="IPR003956">
    <property type="entry name" value="Transcrpt_fac_NFYB/HAP3_CS"/>
</dbReference>
<dbReference type="GO" id="GO:0001228">
    <property type="term" value="F:DNA-binding transcription activator activity, RNA polymerase II-specific"/>
    <property type="evidence" value="ECO:0007669"/>
    <property type="project" value="InterPro"/>
</dbReference>
<feature type="region of interest" description="Disordered" evidence="9">
    <location>
        <begin position="88"/>
        <end position="121"/>
    </location>
</feature>
<dbReference type="FunFam" id="1.10.20.10:FF:000049">
    <property type="entry name" value="Nuclear transcription factor Y subunit B-6"/>
    <property type="match status" value="1"/>
</dbReference>
<dbReference type="Gene3D" id="1.10.20.10">
    <property type="entry name" value="Histone, subunit A"/>
    <property type="match status" value="1"/>
</dbReference>
<dbReference type="AlphaFoldDB" id="A0A8B8ZGR6"/>
<feature type="compositionally biased region" description="Low complexity" evidence="9">
    <location>
        <begin position="91"/>
        <end position="117"/>
    </location>
</feature>
<dbReference type="Pfam" id="PF00808">
    <property type="entry name" value="CBFD_NFYB_HMF"/>
    <property type="match status" value="1"/>
</dbReference>
<keyword evidence="8" id="KW-0539">Nucleus</keyword>
<dbReference type="OrthoDB" id="601405at2759"/>
<organism evidence="11 12">
    <name type="scientific">Phoenix dactylifera</name>
    <name type="common">Date palm</name>
    <dbReference type="NCBI Taxonomy" id="42345"/>
    <lineage>
        <taxon>Eukaryota</taxon>
        <taxon>Viridiplantae</taxon>
        <taxon>Streptophyta</taxon>
        <taxon>Embryophyta</taxon>
        <taxon>Tracheophyta</taxon>
        <taxon>Spermatophyta</taxon>
        <taxon>Magnoliopsida</taxon>
        <taxon>Liliopsida</taxon>
        <taxon>Arecaceae</taxon>
        <taxon>Coryphoideae</taxon>
        <taxon>Phoeniceae</taxon>
        <taxon>Phoenix</taxon>
    </lineage>
</organism>
<gene>
    <name evidence="12" type="primary">LOC120105174</name>
</gene>
<evidence type="ECO:0000313" key="11">
    <source>
        <dbReference type="Proteomes" id="UP000228380"/>
    </source>
</evidence>
<evidence type="ECO:0000256" key="5">
    <source>
        <dbReference type="ARBA" id="ARBA00023125"/>
    </source>
</evidence>